<dbReference type="Proteomes" id="UP000427769">
    <property type="component" value="Chromosome"/>
</dbReference>
<gene>
    <name evidence="2" type="ORF">DSCW_17730</name>
</gene>
<name>A0A5K7YY97_9BACT</name>
<sequence length="233" mass="26071">MGGWIYIIEEMGQHLFKVGYTTTNPHDRLRQLQTGNGSKLDLLSAFTCQYPEDFEREFHKLLEKQAQRMQGEWFALPREQMLDILLHILGGIAEIEGGIRFQVSSLSTRPSEAKHLVEQGYSNNQQQNINVEAIRERVLRSTEGRSSGCYSTFSAFGPVRVGDIGGSYFGEIDVPFEAIAIGGPTHSGYNDHALALVPKIHDNSEANADFFAHARSDVIALLNEIDRLCSNEK</sequence>
<organism evidence="2 3">
    <name type="scientific">Desulfosarcina widdelii</name>
    <dbReference type="NCBI Taxonomy" id="947919"/>
    <lineage>
        <taxon>Bacteria</taxon>
        <taxon>Pseudomonadati</taxon>
        <taxon>Thermodesulfobacteriota</taxon>
        <taxon>Desulfobacteria</taxon>
        <taxon>Desulfobacterales</taxon>
        <taxon>Desulfosarcinaceae</taxon>
        <taxon>Desulfosarcina</taxon>
    </lineage>
</organism>
<dbReference type="InterPro" id="IPR018306">
    <property type="entry name" value="Phage_T5_Orf172_DNA-bd"/>
</dbReference>
<protein>
    <recommendedName>
        <fullName evidence="1">Bacteriophage T5 Orf172 DNA-binding domain-containing protein</fullName>
    </recommendedName>
</protein>
<proteinExistence type="predicted"/>
<evidence type="ECO:0000313" key="3">
    <source>
        <dbReference type="Proteomes" id="UP000427769"/>
    </source>
</evidence>
<dbReference type="Pfam" id="PF13455">
    <property type="entry name" value="MUG113"/>
    <property type="match status" value="1"/>
</dbReference>
<dbReference type="SMART" id="SM00974">
    <property type="entry name" value="T5orf172"/>
    <property type="match status" value="1"/>
</dbReference>
<dbReference type="EMBL" id="AP021875">
    <property type="protein sequence ID" value="BBO74356.1"/>
    <property type="molecule type" value="Genomic_DNA"/>
</dbReference>
<keyword evidence="3" id="KW-1185">Reference proteome</keyword>
<dbReference type="AlphaFoldDB" id="A0A5K7YY97"/>
<accession>A0A5K7YY97</accession>
<dbReference type="RefSeq" id="WP_155303396.1">
    <property type="nucleotide sequence ID" value="NZ_AP021875.1"/>
</dbReference>
<feature type="domain" description="Bacteriophage T5 Orf172 DNA-binding" evidence="1">
    <location>
        <begin position="10"/>
        <end position="88"/>
    </location>
</feature>
<evidence type="ECO:0000259" key="1">
    <source>
        <dbReference type="SMART" id="SM00974"/>
    </source>
</evidence>
<reference evidence="2 3" key="1">
    <citation type="submission" date="2019-11" db="EMBL/GenBank/DDBJ databases">
        <title>Comparative genomics of hydrocarbon-degrading Desulfosarcina strains.</title>
        <authorList>
            <person name="Watanabe M."/>
            <person name="Kojima H."/>
            <person name="Fukui M."/>
        </authorList>
    </citation>
    <scope>NUCLEOTIDE SEQUENCE [LARGE SCALE GENOMIC DNA]</scope>
    <source>
        <strain evidence="2 3">PP31</strain>
    </source>
</reference>
<evidence type="ECO:0000313" key="2">
    <source>
        <dbReference type="EMBL" id="BBO74356.1"/>
    </source>
</evidence>
<dbReference type="KEGG" id="dwd:DSCW_17730"/>